<feature type="signal peptide" evidence="1">
    <location>
        <begin position="1"/>
        <end position="21"/>
    </location>
</feature>
<evidence type="ECO:0000313" key="3">
    <source>
        <dbReference type="Proteomes" id="UP000319576"/>
    </source>
</evidence>
<keyword evidence="3" id="KW-1185">Reference proteome</keyword>
<accession>A0A517XRD3</accession>
<dbReference type="RefSeq" id="WP_145237006.1">
    <property type="nucleotide sequence ID" value="NZ_CP036273.1"/>
</dbReference>
<protein>
    <submittedName>
        <fullName evidence="2">Uncharacterized protein</fullName>
    </submittedName>
</protein>
<dbReference type="Proteomes" id="UP000319576">
    <property type="component" value="Chromosome"/>
</dbReference>
<feature type="chain" id="PRO_5021728408" evidence="1">
    <location>
        <begin position="22"/>
        <end position="176"/>
    </location>
</feature>
<organism evidence="2 3">
    <name type="scientific">Urbifossiella limnaea</name>
    <dbReference type="NCBI Taxonomy" id="2528023"/>
    <lineage>
        <taxon>Bacteria</taxon>
        <taxon>Pseudomonadati</taxon>
        <taxon>Planctomycetota</taxon>
        <taxon>Planctomycetia</taxon>
        <taxon>Gemmatales</taxon>
        <taxon>Gemmataceae</taxon>
        <taxon>Urbifossiella</taxon>
    </lineage>
</organism>
<gene>
    <name evidence="2" type="ORF">ETAA1_20130</name>
</gene>
<name>A0A517XRD3_9BACT</name>
<sequence precursor="true">MRVRTPAVALVLIACAGEVAAQPIAPPRRPTFSSYSNLYSPGGGYYGYGAGAGGFNPYGFGAGVQQAAVLNQLNQTNAAVANLQQFLAFGVNPMSSPTGRGATFNNLSHWYPTYRGQGVPFAAGGGGFGGPVPYRGTGAMGLMNTAMTGAATANAIGGAAAPRTSGNGIPVGGAKR</sequence>
<proteinExistence type="predicted"/>
<dbReference type="EMBL" id="CP036273">
    <property type="protein sequence ID" value="QDU20070.1"/>
    <property type="molecule type" value="Genomic_DNA"/>
</dbReference>
<dbReference type="AlphaFoldDB" id="A0A517XRD3"/>
<evidence type="ECO:0000313" key="2">
    <source>
        <dbReference type="EMBL" id="QDU20070.1"/>
    </source>
</evidence>
<keyword evidence="1" id="KW-0732">Signal</keyword>
<dbReference type="PROSITE" id="PS51257">
    <property type="entry name" value="PROKAR_LIPOPROTEIN"/>
    <property type="match status" value="1"/>
</dbReference>
<evidence type="ECO:0000256" key="1">
    <source>
        <dbReference type="SAM" id="SignalP"/>
    </source>
</evidence>
<reference evidence="2 3" key="1">
    <citation type="submission" date="2019-02" db="EMBL/GenBank/DDBJ databases">
        <title>Deep-cultivation of Planctomycetes and their phenomic and genomic characterization uncovers novel biology.</title>
        <authorList>
            <person name="Wiegand S."/>
            <person name="Jogler M."/>
            <person name="Boedeker C."/>
            <person name="Pinto D."/>
            <person name="Vollmers J."/>
            <person name="Rivas-Marin E."/>
            <person name="Kohn T."/>
            <person name="Peeters S.H."/>
            <person name="Heuer A."/>
            <person name="Rast P."/>
            <person name="Oberbeckmann S."/>
            <person name="Bunk B."/>
            <person name="Jeske O."/>
            <person name="Meyerdierks A."/>
            <person name="Storesund J.E."/>
            <person name="Kallscheuer N."/>
            <person name="Luecker S."/>
            <person name="Lage O.M."/>
            <person name="Pohl T."/>
            <person name="Merkel B.J."/>
            <person name="Hornburger P."/>
            <person name="Mueller R.-W."/>
            <person name="Bruemmer F."/>
            <person name="Labrenz M."/>
            <person name="Spormann A.M."/>
            <person name="Op den Camp H."/>
            <person name="Overmann J."/>
            <person name="Amann R."/>
            <person name="Jetten M.S.M."/>
            <person name="Mascher T."/>
            <person name="Medema M.H."/>
            <person name="Devos D.P."/>
            <person name="Kaster A.-K."/>
            <person name="Ovreas L."/>
            <person name="Rohde M."/>
            <person name="Galperin M.Y."/>
            <person name="Jogler C."/>
        </authorList>
    </citation>
    <scope>NUCLEOTIDE SEQUENCE [LARGE SCALE GENOMIC DNA]</scope>
    <source>
        <strain evidence="2 3">ETA_A1</strain>
    </source>
</reference>
<dbReference type="KEGG" id="uli:ETAA1_20130"/>